<evidence type="ECO:0000313" key="2">
    <source>
        <dbReference type="Proteomes" id="UP001519887"/>
    </source>
</evidence>
<sequence>LRKGVKPGFYPSVNVHAFLYEAGRHTLNLGKGAYTIVGIIPADQPVNERDVSPLSESARSLDWLYG</sequence>
<evidence type="ECO:0000313" key="1">
    <source>
        <dbReference type="EMBL" id="MBW7461515.1"/>
    </source>
</evidence>
<dbReference type="Proteomes" id="UP001519887">
    <property type="component" value="Unassembled WGS sequence"/>
</dbReference>
<gene>
    <name evidence="1" type="ORF">K0U00_46410</name>
</gene>
<protein>
    <submittedName>
        <fullName evidence="1">Uncharacterized protein</fullName>
    </submittedName>
</protein>
<dbReference type="EMBL" id="JAHZIK010003019">
    <property type="protein sequence ID" value="MBW7461515.1"/>
    <property type="molecule type" value="Genomic_DNA"/>
</dbReference>
<keyword evidence="2" id="KW-1185">Reference proteome</keyword>
<proteinExistence type="predicted"/>
<feature type="non-terminal residue" evidence="1">
    <location>
        <position position="1"/>
    </location>
</feature>
<organism evidence="1 2">
    <name type="scientific">Paenibacillus sepulcri</name>
    <dbReference type="NCBI Taxonomy" id="359917"/>
    <lineage>
        <taxon>Bacteria</taxon>
        <taxon>Bacillati</taxon>
        <taxon>Bacillota</taxon>
        <taxon>Bacilli</taxon>
        <taxon>Bacillales</taxon>
        <taxon>Paenibacillaceae</taxon>
        <taxon>Paenibacillus</taxon>
    </lineage>
</organism>
<reference evidence="1 2" key="1">
    <citation type="submission" date="2021-07" db="EMBL/GenBank/DDBJ databases">
        <title>Paenibacillus radiodurans sp. nov., isolated from the southeastern edge of Tengger Desert.</title>
        <authorList>
            <person name="Zhang G."/>
        </authorList>
    </citation>
    <scope>NUCLEOTIDE SEQUENCE [LARGE SCALE GENOMIC DNA]</scope>
    <source>
        <strain evidence="1 2">CCM 7311</strain>
    </source>
</reference>
<accession>A0ABS7CKP7</accession>
<comment type="caution">
    <text evidence="1">The sequence shown here is derived from an EMBL/GenBank/DDBJ whole genome shotgun (WGS) entry which is preliminary data.</text>
</comment>
<name>A0ABS7CKP7_9BACL</name>